<feature type="transmembrane region" description="Helical" evidence="1">
    <location>
        <begin position="72"/>
        <end position="94"/>
    </location>
</feature>
<keyword evidence="1" id="KW-0812">Transmembrane</keyword>
<reference evidence="2 3" key="1">
    <citation type="submission" date="2020-07" db="EMBL/GenBank/DDBJ databases">
        <title>Sequencing the genomes of 1000 actinobacteria strains.</title>
        <authorList>
            <person name="Klenk H.-P."/>
        </authorList>
    </citation>
    <scope>NUCLEOTIDE SEQUENCE [LARGE SCALE GENOMIC DNA]</scope>
    <source>
        <strain evidence="2 3">DSM 19663</strain>
    </source>
</reference>
<evidence type="ECO:0000313" key="3">
    <source>
        <dbReference type="Proteomes" id="UP000585905"/>
    </source>
</evidence>
<comment type="caution">
    <text evidence="2">The sequence shown here is derived from an EMBL/GenBank/DDBJ whole genome shotgun (WGS) entry which is preliminary data.</text>
</comment>
<gene>
    <name evidence="2" type="ORF">FHX53_001632</name>
</gene>
<organism evidence="2 3">
    <name type="scientific">Microcella alkalica</name>
    <dbReference type="NCBI Taxonomy" id="355930"/>
    <lineage>
        <taxon>Bacteria</taxon>
        <taxon>Bacillati</taxon>
        <taxon>Actinomycetota</taxon>
        <taxon>Actinomycetes</taxon>
        <taxon>Micrococcales</taxon>
        <taxon>Microbacteriaceae</taxon>
        <taxon>Microcella</taxon>
    </lineage>
</organism>
<keyword evidence="3" id="KW-1185">Reference proteome</keyword>
<keyword evidence="1" id="KW-1133">Transmembrane helix</keyword>
<dbReference type="Proteomes" id="UP000585905">
    <property type="component" value="Unassembled WGS sequence"/>
</dbReference>
<proteinExistence type="predicted"/>
<protein>
    <submittedName>
        <fullName evidence="2">Uncharacterized protein</fullName>
    </submittedName>
</protein>
<dbReference type="AlphaFoldDB" id="A0A839E8D7"/>
<name>A0A839E8D7_9MICO</name>
<accession>A0A839E8D7</accession>
<dbReference type="RefSeq" id="WP_182490843.1">
    <property type="nucleotide sequence ID" value="NZ_BAAAOV010000001.1"/>
</dbReference>
<dbReference type="EMBL" id="JACGWX010000003">
    <property type="protein sequence ID" value="MBA8848040.1"/>
    <property type="molecule type" value="Genomic_DNA"/>
</dbReference>
<sequence>MLVPLVIAAIGAASPLRAPRGPREICGAVFPAPPTCFVSSFDEALVAGAITVLAIAALVTVIGLAPRHRAAALAAGVIATACITVTLAVARLVLPGSLGGWPADRPIPRARSYAAAAPIEVASMIV</sequence>
<evidence type="ECO:0000313" key="2">
    <source>
        <dbReference type="EMBL" id="MBA8848040.1"/>
    </source>
</evidence>
<keyword evidence="1" id="KW-0472">Membrane</keyword>
<feature type="transmembrane region" description="Helical" evidence="1">
    <location>
        <begin position="44"/>
        <end position="65"/>
    </location>
</feature>
<evidence type="ECO:0000256" key="1">
    <source>
        <dbReference type="SAM" id="Phobius"/>
    </source>
</evidence>